<keyword evidence="4 5" id="KW-0238">DNA-binding</keyword>
<organism evidence="7 8">
    <name type="scientific">Culex pipiens pipiens</name>
    <name type="common">Northern house mosquito</name>
    <dbReference type="NCBI Taxonomy" id="38569"/>
    <lineage>
        <taxon>Eukaryota</taxon>
        <taxon>Metazoa</taxon>
        <taxon>Ecdysozoa</taxon>
        <taxon>Arthropoda</taxon>
        <taxon>Hexapoda</taxon>
        <taxon>Insecta</taxon>
        <taxon>Pterygota</taxon>
        <taxon>Neoptera</taxon>
        <taxon>Endopterygota</taxon>
        <taxon>Diptera</taxon>
        <taxon>Nematocera</taxon>
        <taxon>Culicoidea</taxon>
        <taxon>Culicidae</taxon>
        <taxon>Culicinae</taxon>
        <taxon>Culicini</taxon>
        <taxon>Culex</taxon>
        <taxon>Culex</taxon>
    </lineage>
</organism>
<evidence type="ECO:0000256" key="5">
    <source>
        <dbReference type="PROSITE-ProRule" id="PRU00309"/>
    </source>
</evidence>
<evidence type="ECO:0000313" key="8">
    <source>
        <dbReference type="Proteomes" id="UP001562425"/>
    </source>
</evidence>
<evidence type="ECO:0000256" key="3">
    <source>
        <dbReference type="ARBA" id="ARBA00022833"/>
    </source>
</evidence>
<evidence type="ECO:0000256" key="4">
    <source>
        <dbReference type="ARBA" id="ARBA00023125"/>
    </source>
</evidence>
<gene>
    <name evidence="7" type="ORF">pipiens_000994</name>
</gene>
<dbReference type="InterPro" id="IPR029069">
    <property type="entry name" value="HotDog_dom_sf"/>
</dbReference>
<protein>
    <recommendedName>
        <fullName evidence="6">THAP-type domain-containing protein</fullName>
    </recommendedName>
</protein>
<evidence type="ECO:0000256" key="2">
    <source>
        <dbReference type="ARBA" id="ARBA00022771"/>
    </source>
</evidence>
<keyword evidence="8" id="KW-1185">Reference proteome</keyword>
<dbReference type="GO" id="GO:0016836">
    <property type="term" value="F:hydro-lyase activity"/>
    <property type="evidence" value="ECO:0007669"/>
    <property type="project" value="UniProtKB-ARBA"/>
</dbReference>
<dbReference type="InterPro" id="IPR038441">
    <property type="entry name" value="THAP_Znf_sf"/>
</dbReference>
<dbReference type="Gene3D" id="6.20.210.20">
    <property type="entry name" value="THAP domain"/>
    <property type="match status" value="1"/>
</dbReference>
<evidence type="ECO:0000256" key="1">
    <source>
        <dbReference type="ARBA" id="ARBA00022723"/>
    </source>
</evidence>
<name>A0ABD1DQX2_CULPP</name>
<accession>A0ABD1DQX2</accession>
<keyword evidence="1" id="KW-0479">Metal-binding</keyword>
<dbReference type="PROSITE" id="PS50950">
    <property type="entry name" value="ZF_THAP"/>
    <property type="match status" value="1"/>
</dbReference>
<dbReference type="PANTHER" id="PTHR43437">
    <property type="entry name" value="HYDROXYACYL-THIOESTER DEHYDRATASE TYPE 2, MITOCHONDRIAL-RELATED"/>
    <property type="match status" value="1"/>
</dbReference>
<keyword evidence="3" id="KW-0862">Zinc</keyword>
<dbReference type="GO" id="GO:0008270">
    <property type="term" value="F:zinc ion binding"/>
    <property type="evidence" value="ECO:0007669"/>
    <property type="project" value="UniProtKB-KW"/>
</dbReference>
<dbReference type="Proteomes" id="UP001562425">
    <property type="component" value="Unassembled WGS sequence"/>
</dbReference>
<dbReference type="Pfam" id="PF05485">
    <property type="entry name" value="THAP"/>
    <property type="match status" value="1"/>
</dbReference>
<dbReference type="GO" id="GO:0003677">
    <property type="term" value="F:DNA binding"/>
    <property type="evidence" value="ECO:0007669"/>
    <property type="project" value="UniProtKB-UniRule"/>
</dbReference>
<reference evidence="7 8" key="1">
    <citation type="submission" date="2024-05" db="EMBL/GenBank/DDBJ databases">
        <title>Culex pipiens pipiens assembly and annotation.</title>
        <authorList>
            <person name="Alout H."/>
            <person name="Durand T."/>
        </authorList>
    </citation>
    <scope>NUCLEOTIDE SEQUENCE [LARGE SCALE GENOMIC DNA]</scope>
    <source>
        <strain evidence="7">HA-2024</strain>
        <tissue evidence="7">Whole body</tissue>
    </source>
</reference>
<dbReference type="EMBL" id="JBEHCU010003730">
    <property type="protein sequence ID" value="KAL1402008.1"/>
    <property type="molecule type" value="Genomic_DNA"/>
</dbReference>
<evidence type="ECO:0000259" key="6">
    <source>
        <dbReference type="PROSITE" id="PS50950"/>
    </source>
</evidence>
<proteinExistence type="predicted"/>
<feature type="domain" description="THAP-type" evidence="6">
    <location>
        <begin position="1"/>
        <end position="85"/>
    </location>
</feature>
<evidence type="ECO:0000313" key="7">
    <source>
        <dbReference type="EMBL" id="KAL1402008.1"/>
    </source>
</evidence>
<dbReference type="PANTHER" id="PTHR43437:SF3">
    <property type="entry name" value="HYDROXYACYL-THIOESTER DEHYDRATASE TYPE 2, MITOCHONDRIAL"/>
    <property type="match status" value="1"/>
</dbReference>
<dbReference type="InterPro" id="IPR006612">
    <property type="entry name" value="THAP_Znf"/>
</dbReference>
<dbReference type="Gene3D" id="3.10.129.10">
    <property type="entry name" value="Hotdog Thioesterase"/>
    <property type="match status" value="1"/>
</dbReference>
<dbReference type="AlphaFoldDB" id="A0ABD1DQX2"/>
<dbReference type="InterPro" id="IPR050965">
    <property type="entry name" value="UPF0336/Enoyl-CoA_hydratase"/>
</dbReference>
<dbReference type="SUPFAM" id="SSF54637">
    <property type="entry name" value="Thioesterase/thiol ester dehydrase-isomerase"/>
    <property type="match status" value="1"/>
</dbReference>
<feature type="non-terminal residue" evidence="7">
    <location>
        <position position="234"/>
    </location>
</feature>
<dbReference type="SUPFAM" id="SSF57716">
    <property type="entry name" value="Glucocorticoid receptor-like (DNA-binding domain)"/>
    <property type="match status" value="1"/>
</dbReference>
<keyword evidence="2 5" id="KW-0863">Zinc-finger</keyword>
<sequence>MNCTVEGCGNSYRKCRGSVGFRLHGYPVKRPEVCEQWKQFSGWSGNLTNAKICSHHFKPDDYFHQTSSTSPQAPVLLQDAIPSVGGSDRLVKRTPKEGIDRRTYISLLVDEYYETSNIGKIVFTLRRTFRQEDLVRFAEFTGDPNPIHRSAESFVNGALLNATTAGIIGTHFPRYVVTWQEFRFPNRCRCDEEVRFDVRVEELRKIVRLSYECSQGGRTVFAGAAKLFGVAAKV</sequence>
<comment type="caution">
    <text evidence="7">The sequence shown here is derived from an EMBL/GenBank/DDBJ whole genome shotgun (WGS) entry which is preliminary data.</text>
</comment>
<dbReference type="SMART" id="SM00980">
    <property type="entry name" value="THAP"/>
    <property type="match status" value="1"/>
</dbReference>